<protein>
    <submittedName>
        <fullName evidence="2">Uncharacterized protein</fullName>
    </submittedName>
</protein>
<gene>
    <name evidence="2" type="ORF">FJAP1339_LOCUS9493</name>
</gene>
<dbReference type="Pfam" id="PF07004">
    <property type="entry name" value="SHIPPO-rpt"/>
    <property type="match status" value="9"/>
</dbReference>
<proteinExistence type="predicted"/>
<reference evidence="2" key="1">
    <citation type="submission" date="2021-01" db="EMBL/GenBank/DDBJ databases">
        <authorList>
            <person name="Corre E."/>
            <person name="Pelletier E."/>
            <person name="Niang G."/>
            <person name="Scheremetjew M."/>
            <person name="Finn R."/>
            <person name="Kale V."/>
            <person name="Holt S."/>
            <person name="Cochrane G."/>
            <person name="Meng A."/>
            <person name="Brown T."/>
            <person name="Cohen L."/>
        </authorList>
    </citation>
    <scope>NUCLEOTIDE SEQUENCE</scope>
    <source>
        <strain evidence="2">CCMP1661</strain>
    </source>
</reference>
<dbReference type="AlphaFoldDB" id="A0A7S2V3L7"/>
<dbReference type="PANTHER" id="PTHR21580">
    <property type="entry name" value="SHIPPO-1-RELATED"/>
    <property type="match status" value="1"/>
</dbReference>
<feature type="region of interest" description="Disordered" evidence="1">
    <location>
        <begin position="1"/>
        <end position="404"/>
    </location>
</feature>
<sequence>MPDGPAWSLHGTKRGTRYSDTPGPGEYNIPGALHNRTTSFGAPTRAKSAPRTGRQTTPGPGAYGTGGPNRGPAYSMAGKHGRRVASDSPGPGAYAVNDGRDPRYKGGPAWSLYGKPQARRRGEDRPGPGAYNHHTGLSKKGGYMGDKHARAHVPLPGEFTPGPGAYDHDRAGKGLAFSITGKPTDANRYNDSPGPGAYSANRFKARERNVTHAPIMTKSGDRFHYGRSDNPGPGHYGIDTTVGKAPAFSLSGRVGRSNDRDNVPGPGAYRPQSAPPGRGNSKSMGKARRFRDGPQGDSPGPGAYNLRGQGRDTKGFSMSGRTFYNSGGPASPGPGAYIRPSSAPLHRPKGGAMGRSQRFRRNSGENAPGPGAYMTGPGAVRPDKGVSLHAKLPQHEKRDTGEYLYPRRTYAGDHAMVGREEWGHPFSKAY</sequence>
<evidence type="ECO:0000313" key="2">
    <source>
        <dbReference type="EMBL" id="CAD9870136.1"/>
    </source>
</evidence>
<accession>A0A7S2V3L7</accession>
<name>A0A7S2V3L7_9STRA</name>
<evidence type="ECO:0000256" key="1">
    <source>
        <dbReference type="SAM" id="MobiDB-lite"/>
    </source>
</evidence>
<dbReference type="InterPro" id="IPR010736">
    <property type="entry name" value="SHIPPO-rpt"/>
</dbReference>
<dbReference type="PANTHER" id="PTHR21580:SF28">
    <property type="entry name" value="BOREALIN N-TERMINAL DOMAIN-CONTAINING PROTEIN-RELATED"/>
    <property type="match status" value="1"/>
</dbReference>
<dbReference type="InterPro" id="IPR051291">
    <property type="entry name" value="CIMAP"/>
</dbReference>
<feature type="compositionally biased region" description="Low complexity" evidence="1">
    <location>
        <begin position="326"/>
        <end position="336"/>
    </location>
</feature>
<dbReference type="EMBL" id="HBHR01018768">
    <property type="protein sequence ID" value="CAD9870136.1"/>
    <property type="molecule type" value="Transcribed_RNA"/>
</dbReference>
<organism evidence="2">
    <name type="scientific">Fibrocapsa japonica</name>
    <dbReference type="NCBI Taxonomy" id="94617"/>
    <lineage>
        <taxon>Eukaryota</taxon>
        <taxon>Sar</taxon>
        <taxon>Stramenopiles</taxon>
        <taxon>Ochrophyta</taxon>
        <taxon>Raphidophyceae</taxon>
        <taxon>Chattonellales</taxon>
        <taxon>Chattonellaceae</taxon>
        <taxon>Fibrocapsa</taxon>
    </lineage>
</organism>